<dbReference type="RefSeq" id="WP_115947014.1">
    <property type="nucleotide sequence ID" value="NZ_QRDL01000008.1"/>
</dbReference>
<evidence type="ECO:0000313" key="2">
    <source>
        <dbReference type="EMBL" id="RED00457.1"/>
    </source>
</evidence>
<dbReference type="AlphaFoldDB" id="A0A3D9EBM3"/>
<keyword evidence="1" id="KW-1133">Transmembrane helix</keyword>
<proteinExistence type="predicted"/>
<gene>
    <name evidence="2" type="ORF">DFO60_4613</name>
</gene>
<feature type="transmembrane region" description="Helical" evidence="1">
    <location>
        <begin position="55"/>
        <end position="73"/>
    </location>
</feature>
<name>A0A3D9EBM3_ECTOL</name>
<keyword evidence="1" id="KW-0812">Transmembrane</keyword>
<organism evidence="2 3">
    <name type="scientific">Ectopseudomonas oleovorans</name>
    <name type="common">Pseudomonas oleovorans</name>
    <dbReference type="NCBI Taxonomy" id="301"/>
    <lineage>
        <taxon>Bacteria</taxon>
        <taxon>Pseudomonadati</taxon>
        <taxon>Pseudomonadota</taxon>
        <taxon>Gammaproteobacteria</taxon>
        <taxon>Pseudomonadales</taxon>
        <taxon>Pseudomonadaceae</taxon>
        <taxon>Ectopseudomonas</taxon>
    </lineage>
</organism>
<accession>A0A3D9EBM3</accession>
<feature type="transmembrane region" description="Helical" evidence="1">
    <location>
        <begin position="12"/>
        <end position="35"/>
    </location>
</feature>
<evidence type="ECO:0000313" key="3">
    <source>
        <dbReference type="Proteomes" id="UP000256988"/>
    </source>
</evidence>
<keyword evidence="1" id="KW-0472">Membrane</keyword>
<comment type="caution">
    <text evidence="2">The sequence shown here is derived from an EMBL/GenBank/DDBJ whole genome shotgun (WGS) entry which is preliminary data.</text>
</comment>
<sequence length="83" mass="9142">MKKKLEVLGEFVAHVLLGTAVFIVIALAALVLAIFTHWIGSFTVGKPLLLSVLEFVEMAIFLGDCGLLLWWVLKSTIDACRKL</sequence>
<evidence type="ECO:0000256" key="1">
    <source>
        <dbReference type="SAM" id="Phobius"/>
    </source>
</evidence>
<reference evidence="2 3" key="1">
    <citation type="submission" date="2018-07" db="EMBL/GenBank/DDBJ databases">
        <title>Genome sequencing of rice bacterial endophytes.</title>
        <authorList>
            <person name="Venturi V."/>
        </authorList>
    </citation>
    <scope>NUCLEOTIDE SEQUENCE [LARGE SCALE GENOMIC DNA]</scope>
    <source>
        <strain evidence="2 3">AG1002</strain>
    </source>
</reference>
<dbReference type="EMBL" id="QRDL01000008">
    <property type="protein sequence ID" value="RED00457.1"/>
    <property type="molecule type" value="Genomic_DNA"/>
</dbReference>
<dbReference type="Proteomes" id="UP000256988">
    <property type="component" value="Unassembled WGS sequence"/>
</dbReference>
<protein>
    <submittedName>
        <fullName evidence="2">Uncharacterized protein</fullName>
    </submittedName>
</protein>